<sequence>MDRTSTTTNRSSADNSQILPHIRAYDCLIERATDFLAANDVASSQRVARLLLRSPDLCRAHKMTCHRILSHHGSENRVYHTAKALELWSYNPGAAKLITVSPRSAPRAGPRTTPIKKDDHWIIKLPEKTPTRPVKHVTFADSVESIENIVTKPSKIGKLFPELKAKFEVMQ</sequence>
<evidence type="ECO:0000313" key="2">
    <source>
        <dbReference type="Proteomes" id="UP001341245"/>
    </source>
</evidence>
<dbReference type="EMBL" id="JASGXD010000013">
    <property type="protein sequence ID" value="KAK6001943.1"/>
    <property type="molecule type" value="Genomic_DNA"/>
</dbReference>
<organism evidence="1 2">
    <name type="scientific">Aureobasidium pullulans</name>
    <name type="common">Black yeast</name>
    <name type="synonym">Pullularia pullulans</name>
    <dbReference type="NCBI Taxonomy" id="5580"/>
    <lineage>
        <taxon>Eukaryota</taxon>
        <taxon>Fungi</taxon>
        <taxon>Dikarya</taxon>
        <taxon>Ascomycota</taxon>
        <taxon>Pezizomycotina</taxon>
        <taxon>Dothideomycetes</taxon>
        <taxon>Dothideomycetidae</taxon>
        <taxon>Dothideales</taxon>
        <taxon>Saccotheciaceae</taxon>
        <taxon>Aureobasidium</taxon>
    </lineage>
</organism>
<comment type="caution">
    <text evidence="1">The sequence shown here is derived from an EMBL/GenBank/DDBJ whole genome shotgun (WGS) entry which is preliminary data.</text>
</comment>
<dbReference type="Proteomes" id="UP001341245">
    <property type="component" value="Unassembled WGS sequence"/>
</dbReference>
<keyword evidence="2" id="KW-1185">Reference proteome</keyword>
<protein>
    <submittedName>
        <fullName evidence="1">Uncharacterized protein</fullName>
    </submittedName>
</protein>
<evidence type="ECO:0000313" key="1">
    <source>
        <dbReference type="EMBL" id="KAK6001943.1"/>
    </source>
</evidence>
<accession>A0ABR0TBX6</accession>
<proteinExistence type="predicted"/>
<reference evidence="1 2" key="1">
    <citation type="submission" date="2023-11" db="EMBL/GenBank/DDBJ databases">
        <title>Draft genome sequence and annotation of the polyextremotolerant black yeast-like fungus Aureobasidium pullulans NRRL 62042.</title>
        <authorList>
            <person name="Dielentheis-Frenken M.R.E."/>
            <person name="Wibberg D."/>
            <person name="Blank L.M."/>
            <person name="Tiso T."/>
        </authorList>
    </citation>
    <scope>NUCLEOTIDE SEQUENCE [LARGE SCALE GENOMIC DNA]</scope>
    <source>
        <strain evidence="1 2">NRRL 62042</strain>
    </source>
</reference>
<name>A0ABR0TBX6_AURPU</name>
<gene>
    <name evidence="1" type="ORF">QM012_002433</name>
</gene>